<sequence length="431" mass="46591" precursor="true">MFYDGHRPGGMMRNALAAAVLIGTTLPAPAGFEAGAATADVTPPVGYPMWGYASRKDKPSEGVRDPLKARALVLKSGEGKIALVSLDMGRAPTRESMARIRDGLKTDSFAELFLVASHTHHGPVLELDTWPKDRPYVRELEGTLVKLVKAADAARVPARYALTSEEVPLNRNRQSRRKDAPVDRELLVLHVVDTSGKPIATAVNFAAHPTTLPASLMRFSADFPGAMARHVEAATGGAPCLFLQGAAGDLSPNLSPDAPDGDKFGRLIGDSVLSLLKDVRFEKPGERLVARREELRFKAVLDVRNPFVRGALGNAFFPELISFFEREYADGVRPSVSAAVLDGRVGFVGLSGEFFCEHALSLKRRARLPHLFVLGYCNDYHQYFPTVQAVSEGGYGTGIPVSVAELGAGERVADRALIQLYQLRGLVPDVP</sequence>
<organism evidence="2 3">
    <name type="scientific">Urbifossiella limnaea</name>
    <dbReference type="NCBI Taxonomy" id="2528023"/>
    <lineage>
        <taxon>Bacteria</taxon>
        <taxon>Pseudomonadati</taxon>
        <taxon>Planctomycetota</taxon>
        <taxon>Planctomycetia</taxon>
        <taxon>Gemmatales</taxon>
        <taxon>Gemmataceae</taxon>
        <taxon>Urbifossiella</taxon>
    </lineage>
</organism>
<evidence type="ECO:0000313" key="3">
    <source>
        <dbReference type="Proteomes" id="UP000319576"/>
    </source>
</evidence>
<reference evidence="2 3" key="1">
    <citation type="submission" date="2019-02" db="EMBL/GenBank/DDBJ databases">
        <title>Deep-cultivation of Planctomycetes and their phenomic and genomic characterization uncovers novel biology.</title>
        <authorList>
            <person name="Wiegand S."/>
            <person name="Jogler M."/>
            <person name="Boedeker C."/>
            <person name="Pinto D."/>
            <person name="Vollmers J."/>
            <person name="Rivas-Marin E."/>
            <person name="Kohn T."/>
            <person name="Peeters S.H."/>
            <person name="Heuer A."/>
            <person name="Rast P."/>
            <person name="Oberbeckmann S."/>
            <person name="Bunk B."/>
            <person name="Jeske O."/>
            <person name="Meyerdierks A."/>
            <person name="Storesund J.E."/>
            <person name="Kallscheuer N."/>
            <person name="Luecker S."/>
            <person name="Lage O.M."/>
            <person name="Pohl T."/>
            <person name="Merkel B.J."/>
            <person name="Hornburger P."/>
            <person name="Mueller R.-W."/>
            <person name="Bruemmer F."/>
            <person name="Labrenz M."/>
            <person name="Spormann A.M."/>
            <person name="Op den Camp H."/>
            <person name="Overmann J."/>
            <person name="Amann R."/>
            <person name="Jetten M.S.M."/>
            <person name="Mascher T."/>
            <person name="Medema M.H."/>
            <person name="Devos D.P."/>
            <person name="Kaster A.-K."/>
            <person name="Ovreas L."/>
            <person name="Rohde M."/>
            <person name="Galperin M.Y."/>
            <person name="Jogler C."/>
        </authorList>
    </citation>
    <scope>NUCLEOTIDE SEQUENCE [LARGE SCALE GENOMIC DNA]</scope>
    <source>
        <strain evidence="2 3">ETA_A1</strain>
    </source>
</reference>
<keyword evidence="1" id="KW-0732">Signal</keyword>
<dbReference type="GO" id="GO:0017040">
    <property type="term" value="F:N-acylsphingosine amidohydrolase activity"/>
    <property type="evidence" value="ECO:0007669"/>
    <property type="project" value="UniProtKB-EC"/>
</dbReference>
<evidence type="ECO:0000256" key="1">
    <source>
        <dbReference type="SAM" id="SignalP"/>
    </source>
</evidence>
<dbReference type="KEGG" id="uli:ETAA1_14780"/>
<proteinExistence type="predicted"/>
<dbReference type="AlphaFoldDB" id="A0A517XPW1"/>
<evidence type="ECO:0000313" key="2">
    <source>
        <dbReference type="EMBL" id="QDU19549.1"/>
    </source>
</evidence>
<accession>A0A517XPW1</accession>
<feature type="signal peptide" evidence="1">
    <location>
        <begin position="1"/>
        <end position="30"/>
    </location>
</feature>
<dbReference type="Proteomes" id="UP000319576">
    <property type="component" value="Chromosome"/>
</dbReference>
<keyword evidence="2" id="KW-0378">Hydrolase</keyword>
<gene>
    <name evidence="2" type="ORF">ETAA1_14780</name>
</gene>
<keyword evidence="3" id="KW-1185">Reference proteome</keyword>
<dbReference type="EMBL" id="CP036273">
    <property type="protein sequence ID" value="QDU19549.1"/>
    <property type="molecule type" value="Genomic_DNA"/>
</dbReference>
<protein>
    <submittedName>
        <fullName evidence="2">Neutral ceramidase</fullName>
        <ecNumber evidence="2">3.5.1.23</ecNumber>
    </submittedName>
</protein>
<dbReference type="EC" id="3.5.1.23" evidence="2"/>
<feature type="chain" id="PRO_5021703148" evidence="1">
    <location>
        <begin position="31"/>
        <end position="431"/>
    </location>
</feature>
<name>A0A517XPW1_9BACT</name>